<gene>
    <name evidence="1" type="ORF">LHGZ1_1915</name>
</gene>
<name>A0A248LK54_9NEIS</name>
<dbReference type="AlphaFoldDB" id="A0A248LK54"/>
<evidence type="ECO:0000313" key="1">
    <source>
        <dbReference type="EMBL" id="ASJ24746.1"/>
    </source>
</evidence>
<accession>A0A248LK54</accession>
<organism evidence="1 2">
    <name type="scientific">Laribacter hongkongensis</name>
    <dbReference type="NCBI Taxonomy" id="168471"/>
    <lineage>
        <taxon>Bacteria</taxon>
        <taxon>Pseudomonadati</taxon>
        <taxon>Pseudomonadota</taxon>
        <taxon>Betaproteobacteria</taxon>
        <taxon>Neisseriales</taxon>
        <taxon>Aquaspirillaceae</taxon>
        <taxon>Laribacter</taxon>
    </lineage>
</organism>
<evidence type="ECO:0000313" key="2">
    <source>
        <dbReference type="Proteomes" id="UP000197424"/>
    </source>
</evidence>
<proteinExistence type="predicted"/>
<reference evidence="2" key="1">
    <citation type="submission" date="2017-06" db="EMBL/GenBank/DDBJ databases">
        <title>Whole genome sequence of Laribacter hongkongensis LHGZ1.</title>
        <authorList>
            <person name="Chen D."/>
            <person name="Wu H."/>
            <person name="Chen J."/>
        </authorList>
    </citation>
    <scope>NUCLEOTIDE SEQUENCE [LARGE SCALE GENOMIC DNA]</scope>
    <source>
        <strain evidence="2">LHGZ1</strain>
    </source>
</reference>
<sequence length="38" mass="4421">MKKPPWNEKGYGGQYSVNFPRILLDIVRSTSLDTRCCF</sequence>
<dbReference type="EMBL" id="CP022115">
    <property type="protein sequence ID" value="ASJ24746.1"/>
    <property type="molecule type" value="Genomic_DNA"/>
</dbReference>
<protein>
    <submittedName>
        <fullName evidence="1">Uncharacterized protein</fullName>
    </submittedName>
</protein>
<dbReference type="Proteomes" id="UP000197424">
    <property type="component" value="Chromosome"/>
</dbReference>